<accession>A0ABY3YJ95</accession>
<dbReference type="EMBL" id="CP094326">
    <property type="protein sequence ID" value="UNY97233.1"/>
    <property type="molecule type" value="Genomic_DNA"/>
</dbReference>
<dbReference type="InterPro" id="IPR017853">
    <property type="entry name" value="GH"/>
</dbReference>
<dbReference type="PROSITE" id="PS01182">
    <property type="entry name" value="GLYCOSYL_HYDROL_F35"/>
    <property type="match status" value="1"/>
</dbReference>
<sequence length="765" mass="88071">MIKTYSLVVNTVLCIVATFSVLVINGQNKVYEIDASNDQNNLTTPPYKIIPHPNAINQFGANNQYFLKDGKPWMPIMGEFHYVRYPEKYWEEEIVKMKSAGLSIVATYVFWNAHEYPKGRWDWSGDKNLKKFIKLCEKHQMYVWLRIGPWSHGEQLYGGHPEWIHNMRGKRSNSPEYLNEAEQLFKQIGKQTDGLYLNEGGPIIGVQLENEYASGQAAHIDSLRSMALRNEIIPAYFSITANTVFNDKEYGYFPLQGAYPYRGWTKSGGGPTKDFLYGNDQWILGDALGKLYYNPEMYPKGLCEQGAGSQMKYKNRFVVEPHVVEAHLQNQLGRGMNLIGYYMFHGGIQLPGLKEPGYPESYDFQAPLSEFGFPRSSYQNLKILHHFVNDFGNELATMGVVYPELPVSNELNTDSLRYVVRIKENTGFLFLGNTQVRIPMPDKEVQIGLKLSKESIQLPRTPFTLKGETTAILPFNIQLNNVLLKYATAQPVSKIDQNGNLALFLMELESVNTELAFDKNTVKNIEAPDWHMSEEDNIVYLNKKGTNNTIVITDNTNKKLIIQLLDRNQALKSWRVSLDDQEYFVIADADLLQFNDKIELRKTHKPDFGIKVYPDPSEKIERPFKFSFLGREGIFYHYETKLDSQKIDTSDLRISKKELQFRIPERLPENCSDLIMKIDYQGGDLVLKINDTILTDNLYNGTSWKVGLKRYIDRYPDAWMTIEMKNLSSDNFINSDEFKGKQGLSRINDVQIYPEYSFDINLNLD</sequence>
<dbReference type="PRINTS" id="PR00742">
    <property type="entry name" value="GLHYDRLASE35"/>
</dbReference>
<evidence type="ECO:0000313" key="9">
    <source>
        <dbReference type="Proteomes" id="UP000829476"/>
    </source>
</evidence>
<protein>
    <recommendedName>
        <fullName evidence="4">Beta-galactosidase</fullName>
        <ecNumber evidence="4">3.2.1.23</ecNumber>
    </recommendedName>
</protein>
<dbReference type="InterPro" id="IPR031330">
    <property type="entry name" value="Gly_Hdrlase_35_cat"/>
</dbReference>
<dbReference type="EC" id="3.2.1.23" evidence="4"/>
<feature type="domain" description="Glycoside hydrolase 35 catalytic" evidence="7">
    <location>
        <begin position="66"/>
        <end position="386"/>
    </location>
</feature>
<evidence type="ECO:0000256" key="5">
    <source>
        <dbReference type="RuleBase" id="RU003679"/>
    </source>
</evidence>
<keyword evidence="6" id="KW-0472">Membrane</keyword>
<dbReference type="InterPro" id="IPR037110">
    <property type="entry name" value="Betagal_dom2_sf"/>
</dbReference>
<organism evidence="8 9">
    <name type="scientific">Zhouia spongiae</name>
    <dbReference type="NCBI Taxonomy" id="2202721"/>
    <lineage>
        <taxon>Bacteria</taxon>
        <taxon>Pseudomonadati</taxon>
        <taxon>Bacteroidota</taxon>
        <taxon>Flavobacteriia</taxon>
        <taxon>Flavobacteriales</taxon>
        <taxon>Flavobacteriaceae</taxon>
        <taxon>Zhouia</taxon>
    </lineage>
</organism>
<dbReference type="Proteomes" id="UP000829476">
    <property type="component" value="Chromosome"/>
</dbReference>
<comment type="catalytic activity">
    <reaction evidence="4">
        <text>Hydrolysis of terminal non-reducing beta-D-galactose residues in beta-D-galactosides.</text>
        <dbReference type="EC" id="3.2.1.23"/>
    </reaction>
</comment>
<evidence type="ECO:0000313" key="8">
    <source>
        <dbReference type="EMBL" id="UNY97233.1"/>
    </source>
</evidence>
<name>A0ABY3YJ95_9FLAO</name>
<dbReference type="Gene3D" id="3.20.20.80">
    <property type="entry name" value="Glycosidases"/>
    <property type="match status" value="1"/>
</dbReference>
<dbReference type="Gene3D" id="2.102.20.10">
    <property type="entry name" value="Beta-galactosidase, domain 2"/>
    <property type="match status" value="1"/>
</dbReference>
<feature type="transmembrane region" description="Helical" evidence="6">
    <location>
        <begin position="7"/>
        <end position="24"/>
    </location>
</feature>
<keyword evidence="6" id="KW-0812">Transmembrane</keyword>
<dbReference type="Pfam" id="PF01301">
    <property type="entry name" value="Glyco_hydro_35"/>
    <property type="match status" value="1"/>
</dbReference>
<evidence type="ECO:0000256" key="1">
    <source>
        <dbReference type="ARBA" id="ARBA00009809"/>
    </source>
</evidence>
<dbReference type="InterPro" id="IPR019801">
    <property type="entry name" value="Glyco_hydro_35_CS"/>
</dbReference>
<evidence type="ECO:0000256" key="4">
    <source>
        <dbReference type="RuleBase" id="RU000675"/>
    </source>
</evidence>
<keyword evidence="9" id="KW-1185">Reference proteome</keyword>
<reference evidence="8 9" key="1">
    <citation type="journal article" date="2018" name="Int. J. Syst. Evol. Microbiol.">
        <title>Zhouia spongiae sp. nov., isolated from a marine sponge.</title>
        <authorList>
            <person name="Zhuang L."/>
            <person name="Lin B."/>
            <person name="Qin F."/>
            <person name="Luo L."/>
        </authorList>
    </citation>
    <scope>NUCLEOTIDE SEQUENCE [LARGE SCALE GENOMIC DNA]</scope>
    <source>
        <strain evidence="8 9">HN-Y44</strain>
    </source>
</reference>
<evidence type="ECO:0000256" key="2">
    <source>
        <dbReference type="ARBA" id="ARBA00022801"/>
    </source>
</evidence>
<evidence type="ECO:0000256" key="6">
    <source>
        <dbReference type="SAM" id="Phobius"/>
    </source>
</evidence>
<evidence type="ECO:0000259" key="7">
    <source>
        <dbReference type="Pfam" id="PF01301"/>
    </source>
</evidence>
<dbReference type="PANTHER" id="PTHR23421">
    <property type="entry name" value="BETA-GALACTOSIDASE RELATED"/>
    <property type="match status" value="1"/>
</dbReference>
<gene>
    <name evidence="8" type="ORF">MQE36_08995</name>
</gene>
<keyword evidence="3 4" id="KW-0326">Glycosidase</keyword>
<dbReference type="SUPFAM" id="SSF51445">
    <property type="entry name" value="(Trans)glycosidases"/>
    <property type="match status" value="1"/>
</dbReference>
<keyword evidence="6" id="KW-1133">Transmembrane helix</keyword>
<keyword evidence="2 4" id="KW-0378">Hydrolase</keyword>
<proteinExistence type="inferred from homology"/>
<dbReference type="RefSeq" id="WP_242935647.1">
    <property type="nucleotide sequence ID" value="NZ_CP094326.1"/>
</dbReference>
<comment type="similarity">
    <text evidence="1 5">Belongs to the glycosyl hydrolase 35 family.</text>
</comment>
<dbReference type="InterPro" id="IPR001944">
    <property type="entry name" value="Glycoside_Hdrlase_35"/>
</dbReference>
<evidence type="ECO:0000256" key="3">
    <source>
        <dbReference type="ARBA" id="ARBA00023295"/>
    </source>
</evidence>